<dbReference type="EMBL" id="BOMV01000083">
    <property type="protein sequence ID" value="GIF00488.1"/>
    <property type="molecule type" value="Genomic_DNA"/>
</dbReference>
<proteinExistence type="predicted"/>
<keyword evidence="3" id="KW-1185">Reference proteome</keyword>
<accession>A0A919K6Y3</accession>
<protein>
    <submittedName>
        <fullName evidence="2">Uncharacterized protein</fullName>
    </submittedName>
</protein>
<sequence>MWQDQRLLAAIAALPAEAFIVVAPDRDFGSAGCREDQAPGATEPRAEGHRPPPTIERPLIS</sequence>
<evidence type="ECO:0000256" key="1">
    <source>
        <dbReference type="SAM" id="MobiDB-lite"/>
    </source>
</evidence>
<feature type="region of interest" description="Disordered" evidence="1">
    <location>
        <begin position="29"/>
        <end position="61"/>
    </location>
</feature>
<organism evidence="2 3">
    <name type="scientific">Paractinoplanes rishiriensis</name>
    <dbReference type="NCBI Taxonomy" id="1050105"/>
    <lineage>
        <taxon>Bacteria</taxon>
        <taxon>Bacillati</taxon>
        <taxon>Actinomycetota</taxon>
        <taxon>Actinomycetes</taxon>
        <taxon>Micromonosporales</taxon>
        <taxon>Micromonosporaceae</taxon>
        <taxon>Paractinoplanes</taxon>
    </lineage>
</organism>
<evidence type="ECO:0000313" key="2">
    <source>
        <dbReference type="EMBL" id="GIF00488.1"/>
    </source>
</evidence>
<dbReference type="Proteomes" id="UP000636960">
    <property type="component" value="Unassembled WGS sequence"/>
</dbReference>
<dbReference type="RefSeq" id="WP_203788356.1">
    <property type="nucleotide sequence ID" value="NZ_BOMV01000083.1"/>
</dbReference>
<comment type="caution">
    <text evidence="2">The sequence shown here is derived from an EMBL/GenBank/DDBJ whole genome shotgun (WGS) entry which is preliminary data.</text>
</comment>
<gene>
    <name evidence="2" type="ORF">Ari01nite_79520</name>
</gene>
<dbReference type="AlphaFoldDB" id="A0A919K6Y3"/>
<name>A0A919K6Y3_9ACTN</name>
<reference evidence="2" key="1">
    <citation type="submission" date="2021-01" db="EMBL/GenBank/DDBJ databases">
        <title>Whole genome shotgun sequence of Actinoplanes rishiriensis NBRC 108556.</title>
        <authorList>
            <person name="Komaki H."/>
            <person name="Tamura T."/>
        </authorList>
    </citation>
    <scope>NUCLEOTIDE SEQUENCE</scope>
    <source>
        <strain evidence="2">NBRC 108556</strain>
    </source>
</reference>
<evidence type="ECO:0000313" key="3">
    <source>
        <dbReference type="Proteomes" id="UP000636960"/>
    </source>
</evidence>